<organism evidence="2 3">
    <name type="scientific">Bacillus clarus</name>
    <dbReference type="NCBI Taxonomy" id="2338372"/>
    <lineage>
        <taxon>Bacteria</taxon>
        <taxon>Bacillati</taxon>
        <taxon>Bacillota</taxon>
        <taxon>Bacilli</taxon>
        <taxon>Bacillales</taxon>
        <taxon>Bacillaceae</taxon>
        <taxon>Bacillus</taxon>
        <taxon>Bacillus cereus group</taxon>
    </lineage>
</organism>
<accession>A0A090YUP9</accession>
<dbReference type="Proteomes" id="UP000029389">
    <property type="component" value="Unassembled WGS sequence"/>
</dbReference>
<dbReference type="EMBL" id="JMQC01000008">
    <property type="protein sequence ID" value="KFN01688.1"/>
    <property type="molecule type" value="Genomic_DNA"/>
</dbReference>
<keyword evidence="1" id="KW-1133">Transmembrane helix</keyword>
<protein>
    <submittedName>
        <fullName evidence="2">Putative membrane protein</fullName>
    </submittedName>
</protein>
<comment type="caution">
    <text evidence="2">The sequence shown here is derived from an EMBL/GenBank/DDBJ whole genome shotgun (WGS) entry which is preliminary data.</text>
</comment>
<feature type="transmembrane region" description="Helical" evidence="1">
    <location>
        <begin position="87"/>
        <end position="104"/>
    </location>
</feature>
<keyword evidence="1" id="KW-0472">Membrane</keyword>
<reference evidence="2 3" key="1">
    <citation type="submission" date="2014-04" db="EMBL/GenBank/DDBJ databases">
        <authorList>
            <person name="Bishop-Lilly K.A."/>
            <person name="Broomall S.M."/>
            <person name="Chain P.S."/>
            <person name="Chertkov O."/>
            <person name="Coyne S.R."/>
            <person name="Daligault H.E."/>
            <person name="Davenport K.W."/>
            <person name="Erkkila T."/>
            <person name="Frey K.G."/>
            <person name="Gibbons H.S."/>
            <person name="Gu W."/>
            <person name="Jaissle J."/>
            <person name="Johnson S.L."/>
            <person name="Koroleva G.I."/>
            <person name="Ladner J.T."/>
            <person name="Lo C.-C."/>
            <person name="Minogue T.D."/>
            <person name="Munk C."/>
            <person name="Palacios G.F."/>
            <person name="Redden C.L."/>
            <person name="Rosenzweig C.N."/>
            <person name="Scholz M.B."/>
            <person name="Teshima H."/>
            <person name="Xu Y."/>
        </authorList>
    </citation>
    <scope>NUCLEOTIDE SEQUENCE [LARGE SCALE GENOMIC DNA]</scope>
    <source>
        <strain evidence="2 3">BHP</strain>
    </source>
</reference>
<feature type="transmembrane region" description="Helical" evidence="1">
    <location>
        <begin position="60"/>
        <end position="81"/>
    </location>
</feature>
<evidence type="ECO:0000313" key="3">
    <source>
        <dbReference type="Proteomes" id="UP000029389"/>
    </source>
</evidence>
<feature type="transmembrane region" description="Helical" evidence="1">
    <location>
        <begin position="20"/>
        <end position="39"/>
    </location>
</feature>
<dbReference type="STRING" id="1405.B7492_03830"/>
<dbReference type="AlphaFoldDB" id="A0A090YUP9"/>
<evidence type="ECO:0000313" key="2">
    <source>
        <dbReference type="EMBL" id="KFN01688.1"/>
    </source>
</evidence>
<proteinExistence type="predicted"/>
<gene>
    <name evidence="2" type="ORF">DJ93_3203</name>
</gene>
<sequence length="105" mass="11598">MILGIVFYRYVVQGAGYEGVSDLIMLFIGGLVVINFLNLKHSVEVYEQTGGVKRSYFVKLLLIPVVFIIGILGVCIIVTPNISMKEISITGLILFVCFLLPLLFA</sequence>
<name>A0A090YUP9_9BACI</name>
<evidence type="ECO:0000256" key="1">
    <source>
        <dbReference type="SAM" id="Phobius"/>
    </source>
</evidence>
<keyword evidence="1" id="KW-0812">Transmembrane</keyword>
<dbReference type="PATRIC" id="fig|1405.8.peg.3312"/>